<dbReference type="SUPFAM" id="SSF56176">
    <property type="entry name" value="FAD-binding/transporter-associated domain-like"/>
    <property type="match status" value="1"/>
</dbReference>
<dbReference type="InterPro" id="IPR016166">
    <property type="entry name" value="FAD-bd_PCMH"/>
</dbReference>
<dbReference type="PROSITE" id="PS51387">
    <property type="entry name" value="FAD_PCMH"/>
    <property type="match status" value="1"/>
</dbReference>
<comment type="cofactor">
    <cofactor evidence="1">
        <name>FAD</name>
        <dbReference type="ChEBI" id="CHEBI:57692"/>
    </cofactor>
</comment>
<dbReference type="InterPro" id="IPR006093">
    <property type="entry name" value="Oxy_OxRdtase_FAD_BS"/>
</dbReference>
<dbReference type="PROSITE" id="PS00862">
    <property type="entry name" value="OX2_COVAL_FAD"/>
    <property type="match status" value="1"/>
</dbReference>
<comment type="similarity">
    <text evidence="2">Belongs to the oxygen-dependent FAD-linked oxidoreductase family.</text>
</comment>
<evidence type="ECO:0000256" key="6">
    <source>
        <dbReference type="SAM" id="SignalP"/>
    </source>
</evidence>
<dbReference type="GO" id="GO:0016491">
    <property type="term" value="F:oxidoreductase activity"/>
    <property type="evidence" value="ECO:0007669"/>
    <property type="project" value="UniProtKB-KW"/>
</dbReference>
<keyword evidence="4" id="KW-0274">FAD</keyword>
<dbReference type="Gene3D" id="3.40.462.20">
    <property type="match status" value="1"/>
</dbReference>
<keyword evidence="9" id="KW-1185">Reference proteome</keyword>
<evidence type="ECO:0000256" key="5">
    <source>
        <dbReference type="ARBA" id="ARBA00023002"/>
    </source>
</evidence>
<dbReference type="InterPro" id="IPR016164">
    <property type="entry name" value="FAD-linked_Oxase-like_C"/>
</dbReference>
<organism evidence="8 9">
    <name type="scientific">Diversispora eburnea</name>
    <dbReference type="NCBI Taxonomy" id="1213867"/>
    <lineage>
        <taxon>Eukaryota</taxon>
        <taxon>Fungi</taxon>
        <taxon>Fungi incertae sedis</taxon>
        <taxon>Mucoromycota</taxon>
        <taxon>Glomeromycotina</taxon>
        <taxon>Glomeromycetes</taxon>
        <taxon>Diversisporales</taxon>
        <taxon>Diversisporaceae</taxon>
        <taxon>Diversispora</taxon>
    </lineage>
</organism>
<keyword evidence="3" id="KW-0285">Flavoprotein</keyword>
<dbReference type="Pfam" id="PF08031">
    <property type="entry name" value="BBE"/>
    <property type="match status" value="1"/>
</dbReference>
<dbReference type="InterPro" id="IPR016169">
    <property type="entry name" value="FAD-bd_PCMH_sub2"/>
</dbReference>
<gene>
    <name evidence="8" type="ORF">DEBURN_LOCUS6442</name>
</gene>
<accession>A0A9N9ANY9</accession>
<dbReference type="Proteomes" id="UP000789706">
    <property type="component" value="Unassembled WGS sequence"/>
</dbReference>
<dbReference type="EMBL" id="CAJVPK010000662">
    <property type="protein sequence ID" value="CAG8537428.1"/>
    <property type="molecule type" value="Genomic_DNA"/>
</dbReference>
<dbReference type="AlphaFoldDB" id="A0A9N9ANY9"/>
<dbReference type="Gene3D" id="3.30.43.10">
    <property type="entry name" value="Uridine Diphospho-n-acetylenolpyruvylglucosamine Reductase, domain 2"/>
    <property type="match status" value="1"/>
</dbReference>
<protein>
    <submittedName>
        <fullName evidence="8">5722_t:CDS:1</fullName>
    </submittedName>
</protein>
<dbReference type="GO" id="GO:0071949">
    <property type="term" value="F:FAD binding"/>
    <property type="evidence" value="ECO:0007669"/>
    <property type="project" value="InterPro"/>
</dbReference>
<sequence>MKARLLLLIFNIFLIFFISFSQTSPIFQRSTDVCTKCKSYVPTSPLNSETAELRECLSYINGTIVYRNNDTYYESIKECNCRIMVYPLAIIYVNNTKDIQEVVNCGNLLNITVVVRSGGHSFENYSLGGKDGVLIIDLKNYNKITIDPIAQTAVVGAGNRIGPVYYTLNEAGFLFTAGSCPSVGVGGQTTGGGYGFIGPKYGMASDNILAAEVVLANGTILPVVDNSTHSDLYFAIRGAGNGGFGVITLITFQLYYIPPVMTWFNLSYDIAGRQNVFDAFNECGPKLAENYSLYMTFLPNTFDKNNSCQTKEDYTLWSFGTFLGEEIEARKGLKNFINHSAPIIEPYFNQTTWWETLVQFAAKEGSSDALTNPSFDPEPFKAKSFFVDPPGLSYEGLEVLYNFINSVKCKIVVMFELYGGGKVNNIKPDLTAFMHRHSLALLQLEMKLAGYDQEVVDECLAEFKVFGEEFQDKYTSYYSYQNYIDRELKDWQHRYYGNHFEKLVKIKAKYDPNNLFNWDQSIPTSY</sequence>
<dbReference type="InterPro" id="IPR016167">
    <property type="entry name" value="FAD-bd_PCMH_sub1"/>
</dbReference>
<evidence type="ECO:0000256" key="2">
    <source>
        <dbReference type="ARBA" id="ARBA00005466"/>
    </source>
</evidence>
<evidence type="ECO:0000256" key="4">
    <source>
        <dbReference type="ARBA" id="ARBA00022827"/>
    </source>
</evidence>
<evidence type="ECO:0000313" key="9">
    <source>
        <dbReference type="Proteomes" id="UP000789706"/>
    </source>
</evidence>
<feature type="domain" description="FAD-binding PCMH-type" evidence="7">
    <location>
        <begin position="83"/>
        <end position="257"/>
    </location>
</feature>
<evidence type="ECO:0000313" key="8">
    <source>
        <dbReference type="EMBL" id="CAG8537428.1"/>
    </source>
</evidence>
<feature type="chain" id="PRO_5040439558" evidence="6">
    <location>
        <begin position="24"/>
        <end position="526"/>
    </location>
</feature>
<keyword evidence="6" id="KW-0732">Signal</keyword>
<dbReference type="Gene3D" id="3.30.465.10">
    <property type="match status" value="1"/>
</dbReference>
<dbReference type="InterPro" id="IPR012951">
    <property type="entry name" value="BBE"/>
</dbReference>
<dbReference type="PANTHER" id="PTHR42973:SF39">
    <property type="entry name" value="FAD-BINDING PCMH-TYPE DOMAIN-CONTAINING PROTEIN"/>
    <property type="match status" value="1"/>
</dbReference>
<proteinExistence type="inferred from homology"/>
<dbReference type="InterPro" id="IPR050416">
    <property type="entry name" value="FAD-linked_Oxidoreductase"/>
</dbReference>
<evidence type="ECO:0000256" key="3">
    <source>
        <dbReference type="ARBA" id="ARBA00022630"/>
    </source>
</evidence>
<keyword evidence="5" id="KW-0560">Oxidoreductase</keyword>
<name>A0A9N9ANY9_9GLOM</name>
<reference evidence="8" key="1">
    <citation type="submission" date="2021-06" db="EMBL/GenBank/DDBJ databases">
        <authorList>
            <person name="Kallberg Y."/>
            <person name="Tangrot J."/>
            <person name="Rosling A."/>
        </authorList>
    </citation>
    <scope>NUCLEOTIDE SEQUENCE</scope>
    <source>
        <strain evidence="8">AZ414A</strain>
    </source>
</reference>
<dbReference type="OrthoDB" id="415825at2759"/>
<dbReference type="PANTHER" id="PTHR42973">
    <property type="entry name" value="BINDING OXIDOREDUCTASE, PUTATIVE (AFU_ORTHOLOGUE AFUA_1G17690)-RELATED"/>
    <property type="match status" value="1"/>
</dbReference>
<dbReference type="InterPro" id="IPR006094">
    <property type="entry name" value="Oxid_FAD_bind_N"/>
</dbReference>
<evidence type="ECO:0000259" key="7">
    <source>
        <dbReference type="PROSITE" id="PS51387"/>
    </source>
</evidence>
<feature type="signal peptide" evidence="6">
    <location>
        <begin position="1"/>
        <end position="23"/>
    </location>
</feature>
<dbReference type="Pfam" id="PF01565">
    <property type="entry name" value="FAD_binding_4"/>
    <property type="match status" value="1"/>
</dbReference>
<dbReference type="InterPro" id="IPR036318">
    <property type="entry name" value="FAD-bd_PCMH-like_sf"/>
</dbReference>
<evidence type="ECO:0000256" key="1">
    <source>
        <dbReference type="ARBA" id="ARBA00001974"/>
    </source>
</evidence>
<dbReference type="SUPFAM" id="SSF55103">
    <property type="entry name" value="FAD-linked oxidases, C-terminal domain"/>
    <property type="match status" value="1"/>
</dbReference>
<comment type="caution">
    <text evidence="8">The sequence shown here is derived from an EMBL/GenBank/DDBJ whole genome shotgun (WGS) entry which is preliminary data.</text>
</comment>